<comment type="similarity">
    <text evidence="3">Belongs to the PurU family.</text>
</comment>
<evidence type="ECO:0000313" key="7">
    <source>
        <dbReference type="Proteomes" id="UP001056291"/>
    </source>
</evidence>
<dbReference type="InterPro" id="IPR045865">
    <property type="entry name" value="ACT-like_dom_sf"/>
</dbReference>
<evidence type="ECO:0000256" key="3">
    <source>
        <dbReference type="HAMAP-Rule" id="MF_01927"/>
    </source>
</evidence>
<dbReference type="EC" id="3.5.1.10" evidence="3 4"/>
<evidence type="ECO:0000259" key="5">
    <source>
        <dbReference type="PROSITE" id="PS51671"/>
    </source>
</evidence>
<dbReference type="InterPro" id="IPR004810">
    <property type="entry name" value="PurU"/>
</dbReference>
<gene>
    <name evidence="3 6" type="primary">purU</name>
    <name evidence="6" type="ORF">NBZ79_05950</name>
</gene>
<proteinExistence type="inferred from homology"/>
<protein>
    <recommendedName>
        <fullName evidence="3 4">Formyltetrahydrofolate deformylase</fullName>
        <ecNumber evidence="3 4">3.5.1.10</ecNumber>
    </recommendedName>
    <alternativeName>
        <fullName evidence="3">Formyl-FH(4) hydrolase</fullName>
    </alternativeName>
</protein>
<dbReference type="NCBIfam" id="TIGR00655">
    <property type="entry name" value="PurU"/>
    <property type="match status" value="1"/>
</dbReference>
<dbReference type="HAMAP" id="MF_01927">
    <property type="entry name" value="PurU"/>
    <property type="match status" value="1"/>
</dbReference>
<dbReference type="InterPro" id="IPR002376">
    <property type="entry name" value="Formyl_transf_N"/>
</dbReference>
<dbReference type="GO" id="GO:0008864">
    <property type="term" value="F:formyltetrahydrofolate deformylase activity"/>
    <property type="evidence" value="ECO:0007669"/>
    <property type="project" value="UniProtKB-EC"/>
</dbReference>
<dbReference type="InterPro" id="IPR036477">
    <property type="entry name" value="Formyl_transf_N_sf"/>
</dbReference>
<dbReference type="PANTHER" id="PTHR42706:SF1">
    <property type="entry name" value="FORMYLTETRAHYDROFOLATE DEFORMYLASE 2, MITOCHONDRIAL"/>
    <property type="match status" value="1"/>
</dbReference>
<dbReference type="PIRSF" id="PIRSF036480">
    <property type="entry name" value="FormyFH4_hydr"/>
    <property type="match status" value="1"/>
</dbReference>
<comment type="pathway">
    <text evidence="3">Purine metabolism; IMP biosynthesis via de novo pathway; formate from 10-formyl-5,6,7,8-tetrahydrofolate: step 1/1.</text>
</comment>
<evidence type="ECO:0000313" key="6">
    <source>
        <dbReference type="EMBL" id="USG62515.1"/>
    </source>
</evidence>
<dbReference type="InterPro" id="IPR041729">
    <property type="entry name" value="Formyl-FH4-Hydrolase_C"/>
</dbReference>
<keyword evidence="7" id="KW-1185">Reference proteome</keyword>
<comment type="catalytic activity">
    <reaction evidence="3">
        <text>(6R)-10-formyltetrahydrofolate + H2O = (6S)-5,6,7,8-tetrahydrofolate + formate + H(+)</text>
        <dbReference type="Rhea" id="RHEA:19833"/>
        <dbReference type="ChEBI" id="CHEBI:15377"/>
        <dbReference type="ChEBI" id="CHEBI:15378"/>
        <dbReference type="ChEBI" id="CHEBI:15740"/>
        <dbReference type="ChEBI" id="CHEBI:57453"/>
        <dbReference type="ChEBI" id="CHEBI:195366"/>
        <dbReference type="EC" id="3.5.1.10"/>
    </reaction>
</comment>
<organism evidence="6 7">
    <name type="scientific">Sneathiella marina</name>
    <dbReference type="NCBI Taxonomy" id="2950108"/>
    <lineage>
        <taxon>Bacteria</taxon>
        <taxon>Pseudomonadati</taxon>
        <taxon>Pseudomonadota</taxon>
        <taxon>Alphaproteobacteria</taxon>
        <taxon>Sneathiellales</taxon>
        <taxon>Sneathiellaceae</taxon>
        <taxon>Sneathiella</taxon>
    </lineage>
</organism>
<reference evidence="6" key="1">
    <citation type="submission" date="2022-06" db="EMBL/GenBank/DDBJ databases">
        <title>Sneathiella actinostolidae sp. nov., isolated from a sea anemonein the Western Pacific Ocean.</title>
        <authorList>
            <person name="Wei M.J."/>
        </authorList>
    </citation>
    <scope>NUCLEOTIDE SEQUENCE</scope>
    <source>
        <strain evidence="6">PHK-P5</strain>
    </source>
</reference>
<dbReference type="InterPro" id="IPR002912">
    <property type="entry name" value="ACT_dom"/>
</dbReference>
<dbReference type="RefSeq" id="WP_251936345.1">
    <property type="nucleotide sequence ID" value="NZ_CP098747.1"/>
</dbReference>
<dbReference type="Pfam" id="PF00551">
    <property type="entry name" value="Formyl_trans_N"/>
    <property type="match status" value="1"/>
</dbReference>
<feature type="domain" description="ACT" evidence="5">
    <location>
        <begin position="4"/>
        <end position="88"/>
    </location>
</feature>
<keyword evidence="1 3" id="KW-0554">One-carbon metabolism</keyword>
<evidence type="ECO:0000256" key="4">
    <source>
        <dbReference type="NCBIfam" id="TIGR00655"/>
    </source>
</evidence>
<dbReference type="PRINTS" id="PR01575">
    <property type="entry name" value="FFH4HYDRLASE"/>
</dbReference>
<keyword evidence="3" id="KW-0658">Purine biosynthesis</keyword>
<evidence type="ECO:0000256" key="1">
    <source>
        <dbReference type="ARBA" id="ARBA00022563"/>
    </source>
</evidence>
<name>A0ABY4W9S4_9PROT</name>
<dbReference type="SUPFAM" id="SSF53328">
    <property type="entry name" value="Formyltransferase"/>
    <property type="match status" value="1"/>
</dbReference>
<comment type="function">
    <text evidence="3">Catalyzes the hydrolysis of 10-formyltetrahydrofolate (formyl-FH4) to formate and tetrahydrofolate (FH4).</text>
</comment>
<dbReference type="SUPFAM" id="SSF55021">
    <property type="entry name" value="ACT-like"/>
    <property type="match status" value="1"/>
</dbReference>
<feature type="active site" evidence="3">
    <location>
        <position position="232"/>
    </location>
</feature>
<dbReference type="Gene3D" id="3.40.50.170">
    <property type="entry name" value="Formyl transferase, N-terminal domain"/>
    <property type="match status" value="1"/>
</dbReference>
<dbReference type="EMBL" id="CP098747">
    <property type="protein sequence ID" value="USG62515.1"/>
    <property type="molecule type" value="Genomic_DNA"/>
</dbReference>
<evidence type="ECO:0000256" key="2">
    <source>
        <dbReference type="ARBA" id="ARBA00022801"/>
    </source>
</evidence>
<dbReference type="PANTHER" id="PTHR42706">
    <property type="entry name" value="FORMYLTETRAHYDROFOLATE DEFORMYLASE"/>
    <property type="match status" value="1"/>
</dbReference>
<dbReference type="Gene3D" id="3.30.70.260">
    <property type="match status" value="1"/>
</dbReference>
<accession>A0ABY4W9S4</accession>
<sequence>MTTIVKINCADRTGIVSRLSSLLSELGCNILESSQFFQPDTGTKREDGTGQFFMRLDCSTAGVKLADLQDSLDRFRDEFSANVLIASSQQIVPTILMVSKFDHCLQDILYRVQTETLPIKIVAAVSNHPDARATIERLGIPFHLWPVTKENKSEQEAKLDELVVRTGAELIVLARYMQILSDEFSSKYFGKIINIHHSFLPAFKGAKPYHKAWDRGVKHIGATAHYVTPDLDEGPIIEQGTERVNHACDPDELVSRGRDIESRVLSRAIKLHAEERVFVNGSRTVVFEQ</sequence>
<dbReference type="NCBIfam" id="NF004684">
    <property type="entry name" value="PRK06027.1"/>
    <property type="match status" value="1"/>
</dbReference>
<dbReference type="Proteomes" id="UP001056291">
    <property type="component" value="Chromosome"/>
</dbReference>
<keyword evidence="2 3" id="KW-0378">Hydrolase</keyword>
<dbReference type="CDD" id="cd08648">
    <property type="entry name" value="FMT_core_Formyl-FH4-Hydrolase_C"/>
    <property type="match status" value="1"/>
</dbReference>
<dbReference type="PROSITE" id="PS51671">
    <property type="entry name" value="ACT"/>
    <property type="match status" value="1"/>
</dbReference>